<dbReference type="InterPro" id="IPR041588">
    <property type="entry name" value="Integrase_H2C2"/>
</dbReference>
<dbReference type="AlphaFoldDB" id="A0AAV4IK07"/>
<keyword evidence="4" id="KW-1185">Reference proteome</keyword>
<evidence type="ECO:0000259" key="2">
    <source>
        <dbReference type="PROSITE" id="PS50994"/>
    </source>
</evidence>
<evidence type="ECO:0000313" key="4">
    <source>
        <dbReference type="Proteomes" id="UP000762676"/>
    </source>
</evidence>
<dbReference type="PROSITE" id="PS50994">
    <property type="entry name" value="INTEGRASE"/>
    <property type="match status" value="1"/>
</dbReference>
<dbReference type="InterPro" id="IPR036397">
    <property type="entry name" value="RNaseH_sf"/>
</dbReference>
<dbReference type="Gene3D" id="3.30.420.10">
    <property type="entry name" value="Ribonuclease H-like superfamily/Ribonuclease H"/>
    <property type="match status" value="1"/>
</dbReference>
<dbReference type="SUPFAM" id="SSF53098">
    <property type="entry name" value="Ribonuclease H-like"/>
    <property type="match status" value="1"/>
</dbReference>
<dbReference type="Proteomes" id="UP000762676">
    <property type="component" value="Unassembled WGS sequence"/>
</dbReference>
<dbReference type="PANTHER" id="PTHR37984:SF11">
    <property type="entry name" value="INTEGRASE CATALYTIC DOMAIN-CONTAINING PROTEIN"/>
    <property type="match status" value="1"/>
</dbReference>
<dbReference type="FunFam" id="1.10.340.70:FF:000003">
    <property type="entry name" value="Protein CBG25708"/>
    <property type="match status" value="1"/>
</dbReference>
<evidence type="ECO:0000313" key="3">
    <source>
        <dbReference type="EMBL" id="GFS10335.1"/>
    </source>
</evidence>
<reference evidence="3 4" key="1">
    <citation type="journal article" date="2021" name="Elife">
        <title>Chloroplast acquisition without the gene transfer in kleptoplastic sea slugs, Plakobranchus ocellatus.</title>
        <authorList>
            <person name="Maeda T."/>
            <person name="Takahashi S."/>
            <person name="Yoshida T."/>
            <person name="Shimamura S."/>
            <person name="Takaki Y."/>
            <person name="Nagai Y."/>
            <person name="Toyoda A."/>
            <person name="Suzuki Y."/>
            <person name="Arimoto A."/>
            <person name="Ishii H."/>
            <person name="Satoh N."/>
            <person name="Nishiyama T."/>
            <person name="Hasebe M."/>
            <person name="Maruyama T."/>
            <person name="Minagawa J."/>
            <person name="Obokata J."/>
            <person name="Shigenobu S."/>
        </authorList>
    </citation>
    <scope>NUCLEOTIDE SEQUENCE [LARGE SCALE GENOMIC DNA]</scope>
</reference>
<feature type="compositionally biased region" description="Low complexity" evidence="1">
    <location>
        <begin position="429"/>
        <end position="439"/>
    </location>
</feature>
<dbReference type="InterPro" id="IPR050951">
    <property type="entry name" value="Retrovirus_Pol_polyprotein"/>
</dbReference>
<dbReference type="Pfam" id="PF00665">
    <property type="entry name" value="rve"/>
    <property type="match status" value="1"/>
</dbReference>
<dbReference type="GO" id="GO:0015074">
    <property type="term" value="P:DNA integration"/>
    <property type="evidence" value="ECO:0007669"/>
    <property type="project" value="InterPro"/>
</dbReference>
<dbReference type="EMBL" id="BMAT01013328">
    <property type="protein sequence ID" value="GFS10335.1"/>
    <property type="molecule type" value="Genomic_DNA"/>
</dbReference>
<protein>
    <submittedName>
        <fullName evidence="3">Transposon Ty3-G Gag-Pol polyprotein</fullName>
    </submittedName>
</protein>
<dbReference type="GO" id="GO:0003676">
    <property type="term" value="F:nucleic acid binding"/>
    <property type="evidence" value="ECO:0007669"/>
    <property type="project" value="InterPro"/>
</dbReference>
<dbReference type="Pfam" id="PF17921">
    <property type="entry name" value="Integrase_H2C2"/>
    <property type="match status" value="1"/>
</dbReference>
<feature type="domain" description="Integrase catalytic" evidence="2">
    <location>
        <begin position="101"/>
        <end position="259"/>
    </location>
</feature>
<evidence type="ECO:0000256" key="1">
    <source>
        <dbReference type="SAM" id="MobiDB-lite"/>
    </source>
</evidence>
<dbReference type="FunFam" id="3.30.420.10:FF:000063">
    <property type="entry name" value="Retrovirus-related Pol polyprotein from transposon 297-like Protein"/>
    <property type="match status" value="1"/>
</dbReference>
<name>A0AAV4IK07_9GAST</name>
<gene>
    <name evidence="3" type="ORF">ElyMa_006643700</name>
</gene>
<dbReference type="InterPro" id="IPR001584">
    <property type="entry name" value="Integrase_cat-core"/>
</dbReference>
<dbReference type="InterPro" id="IPR012337">
    <property type="entry name" value="RNaseH-like_sf"/>
</dbReference>
<dbReference type="Gene3D" id="1.10.340.70">
    <property type="match status" value="1"/>
</dbReference>
<proteinExistence type="predicted"/>
<comment type="caution">
    <text evidence="3">The sequence shown here is derived from an EMBL/GenBank/DDBJ whole genome shotgun (WGS) entry which is preliminary data.</text>
</comment>
<dbReference type="PANTHER" id="PTHR37984">
    <property type="entry name" value="PROTEIN CBG26694"/>
    <property type="match status" value="1"/>
</dbReference>
<feature type="compositionally biased region" description="Polar residues" evidence="1">
    <location>
        <begin position="455"/>
        <end position="473"/>
    </location>
</feature>
<organism evidence="3 4">
    <name type="scientific">Elysia marginata</name>
    <dbReference type="NCBI Taxonomy" id="1093978"/>
    <lineage>
        <taxon>Eukaryota</taxon>
        <taxon>Metazoa</taxon>
        <taxon>Spiralia</taxon>
        <taxon>Lophotrochozoa</taxon>
        <taxon>Mollusca</taxon>
        <taxon>Gastropoda</taxon>
        <taxon>Heterobranchia</taxon>
        <taxon>Euthyneura</taxon>
        <taxon>Panpulmonata</taxon>
        <taxon>Sacoglossa</taxon>
        <taxon>Placobranchoidea</taxon>
        <taxon>Plakobranchidae</taxon>
        <taxon>Elysia</taxon>
    </lineage>
</organism>
<feature type="region of interest" description="Disordered" evidence="1">
    <location>
        <begin position="384"/>
        <end position="484"/>
    </location>
</feature>
<sequence length="484" mass="55040">MTAIQSGKWEDKSLSSFSNVRDELSVYDGVVLRNHSLVIPNSLHHQVVTLAHDSHQGIVKTKQLIREKVWFPGIDKMVEEHLKGCVPCQSSVTGAAKREPLKMTPLPEHAWEEISVDFAGPFPTGEYLLIMIDDYSRFPEVEILYSTSAKAVIPKINQIFARFGTPIVLKSDNGPPFDGIEFSAFAKKLGFHHRKITPLWPEANGEAERFVRTVNNFIHACESENVSWKEELPIFLRQFRSTPHSSTGVSPHKALTGRKMKTSLPEIHIEMDSSSSTRYNLAMKDFASKAKQKEFADQTRRTQPHSLTVGDTVLIRQKKTNKLTPPYIPKHYRIADVKWSMITAKRGTHRIVRNSSYFKQIPYQQIEEEEEIDTDTEDFPIPETHQQQQYPQPHAEPRSSLPTRSPRATQVRPRLANSYLPHSSKQAQSPHSTSPTSPTLVEQSNSPKRVMQPPRSYSPTRQTCPYTTITRSGRTVKPPNKYTV</sequence>
<accession>A0AAV4IK07</accession>